<evidence type="ECO:0000256" key="5">
    <source>
        <dbReference type="ARBA" id="ARBA00022691"/>
    </source>
</evidence>
<comment type="function">
    <text evidence="1 6">Exhibits S-adenosyl-L-methionine-dependent methyltransferase activity.</text>
</comment>
<dbReference type="Proteomes" id="UP000182915">
    <property type="component" value="Chromosome I"/>
</dbReference>
<dbReference type="PANTHER" id="PTHR43619">
    <property type="entry name" value="S-ADENOSYL-L-METHIONINE-DEPENDENT METHYLTRANSFERASE YKTD-RELATED"/>
    <property type="match status" value="1"/>
</dbReference>
<keyword evidence="8" id="KW-1185">Reference proteome</keyword>
<organism evidence="7 8">
    <name type="scientific">Mycolicibacterium rutilum</name>
    <name type="common">Mycobacterium rutilum</name>
    <dbReference type="NCBI Taxonomy" id="370526"/>
    <lineage>
        <taxon>Bacteria</taxon>
        <taxon>Bacillati</taxon>
        <taxon>Actinomycetota</taxon>
        <taxon>Actinomycetes</taxon>
        <taxon>Mycobacteriales</taxon>
        <taxon>Mycobacteriaceae</taxon>
        <taxon>Mycolicibacterium</taxon>
    </lineage>
</organism>
<evidence type="ECO:0000313" key="8">
    <source>
        <dbReference type="Proteomes" id="UP000182915"/>
    </source>
</evidence>
<keyword evidence="3 6" id="KW-0489">Methyltransferase</keyword>
<dbReference type="Pfam" id="PF04072">
    <property type="entry name" value="LCM"/>
    <property type="match status" value="1"/>
</dbReference>
<dbReference type="GO" id="GO:0032259">
    <property type="term" value="P:methylation"/>
    <property type="evidence" value="ECO:0007669"/>
    <property type="project" value="UniProtKB-KW"/>
</dbReference>
<dbReference type="EC" id="2.1.1.-" evidence="6"/>
<reference evidence="8" key="1">
    <citation type="submission" date="2016-10" db="EMBL/GenBank/DDBJ databases">
        <authorList>
            <person name="Varghese N."/>
            <person name="Submissions S."/>
        </authorList>
    </citation>
    <scope>NUCLEOTIDE SEQUENCE [LARGE SCALE GENOMIC DNA]</scope>
    <source>
        <strain evidence="8">DSM 45405</strain>
    </source>
</reference>
<accession>A0A1H6LE77</accession>
<protein>
    <recommendedName>
        <fullName evidence="6">S-adenosyl-L-methionine-dependent methyltransferase</fullName>
        <ecNumber evidence="6">2.1.1.-</ecNumber>
    </recommendedName>
</protein>
<keyword evidence="4 7" id="KW-0808">Transferase</keyword>
<dbReference type="EMBL" id="LT629971">
    <property type="protein sequence ID" value="SEH84360.1"/>
    <property type="molecule type" value="Genomic_DNA"/>
</dbReference>
<sequence>MARRNRAAQTAFGPTVLAAIEQNEPPRRRLVDDDLAAALLPLRLRVLVAATRVPPVRHAVVRAVERAAPGLWANILCRRRFTDDHLSAVLAESDAVIILGSGFDTRGYHLAGRSRVPVFEVDLPVNIARKRAAVTRALGTPPPSVRYVPMDFERDDLATTLAEHGYRAGHRAFVVWEGVTQYLTADAVHATLRQLSSLPPGSRLTFSYVQRDFIDGANLYGAPSAYRRFRVRNQVWHFGLRPDEVAAFIGGHGWTLAEQAGPDYHVNHYIRPTGRRLAASDLEWTAYAVKDSANTSIP</sequence>
<dbReference type="InterPro" id="IPR007213">
    <property type="entry name" value="Ppm1/Ppm2/Tcmp"/>
</dbReference>
<evidence type="ECO:0000256" key="2">
    <source>
        <dbReference type="ARBA" id="ARBA00008138"/>
    </source>
</evidence>
<dbReference type="GO" id="GO:0008168">
    <property type="term" value="F:methyltransferase activity"/>
    <property type="evidence" value="ECO:0007669"/>
    <property type="project" value="UniProtKB-UniRule"/>
</dbReference>
<proteinExistence type="inferred from homology"/>
<dbReference type="InterPro" id="IPR011610">
    <property type="entry name" value="SAM_mthyl_Trfase_ML2640-like"/>
</dbReference>
<gene>
    <name evidence="7" type="ORF">SAMN04489835_4792</name>
</gene>
<dbReference type="Gene3D" id="3.40.50.150">
    <property type="entry name" value="Vaccinia Virus protein VP39"/>
    <property type="match status" value="1"/>
</dbReference>
<dbReference type="NCBIfam" id="TIGR00027">
    <property type="entry name" value="mthyl_TIGR00027"/>
    <property type="match status" value="1"/>
</dbReference>
<evidence type="ECO:0000256" key="6">
    <source>
        <dbReference type="RuleBase" id="RU362030"/>
    </source>
</evidence>
<dbReference type="InterPro" id="IPR029063">
    <property type="entry name" value="SAM-dependent_MTases_sf"/>
</dbReference>
<dbReference type="STRING" id="370526.SAMN04489835_4792"/>
<dbReference type="SUPFAM" id="SSF53335">
    <property type="entry name" value="S-adenosyl-L-methionine-dependent methyltransferases"/>
    <property type="match status" value="1"/>
</dbReference>
<evidence type="ECO:0000313" key="7">
    <source>
        <dbReference type="EMBL" id="SEH84360.1"/>
    </source>
</evidence>
<keyword evidence="5 6" id="KW-0949">S-adenosyl-L-methionine</keyword>
<name>A0A1H6LE77_MYCRU</name>
<evidence type="ECO:0000256" key="1">
    <source>
        <dbReference type="ARBA" id="ARBA00003907"/>
    </source>
</evidence>
<evidence type="ECO:0000256" key="4">
    <source>
        <dbReference type="ARBA" id="ARBA00022679"/>
    </source>
</evidence>
<dbReference type="OrthoDB" id="9806164at2"/>
<comment type="similarity">
    <text evidence="2 6">Belongs to the UPF0677 family.</text>
</comment>
<evidence type="ECO:0000256" key="3">
    <source>
        <dbReference type="ARBA" id="ARBA00022603"/>
    </source>
</evidence>
<dbReference type="PANTHER" id="PTHR43619:SF2">
    <property type="entry name" value="S-ADENOSYL-L-METHIONINE-DEPENDENT METHYLTRANSFERASES SUPERFAMILY PROTEIN"/>
    <property type="match status" value="1"/>
</dbReference>
<dbReference type="RefSeq" id="WP_083409294.1">
    <property type="nucleotide sequence ID" value="NZ_LT629971.1"/>
</dbReference>
<dbReference type="AlphaFoldDB" id="A0A1H6LE77"/>